<sequence>MFSLRAMRSLRARLLLSAALIGTIAVLASSLTIRATTLMSDQLQSIVAAEQRIQHYSTLANNIGSVIVVLYEAAQSDLDPQLLDARLAGLVQNTQRYFTLIREDLDRTVAEADDIDEQSRRATRSIGVARMEALFNTSLDRIEEVTRASGDASQRASRIQGQINAFSIGFDPLLNTAITEERRFRDEAVARVATLRQRLTRVALAVGALAVLLVSGFYLVLVRPQLGRLDRLRLASEQIGREEFEIDLPRNMDDEIGRVFAATQEMAEALARRKSDVKHEWGRLNQTIAERTEALRKANDALAKRDEDRRRFFADVSHELRTPLTVILMEAELALKSGAARDGPYGVIRSRAQRLNQRIDDLLRIARSETGMLDLETADFDLGEAAEKAVADMQSVAETAGMVITLDAATAPVCGDRNWVRQVITGMLENAVRHARDGGQVRVEVGQEGDGSLVRVIDNGPGIPPDQLESVLDRFSQAGGAGASKGFGIGLSFARWIIEGQGGRITLTSPVPEERRLDDGTGTLVTVFLPRVSG</sequence>
<dbReference type="PROSITE" id="PS50885">
    <property type="entry name" value="HAMP"/>
    <property type="match status" value="1"/>
</dbReference>
<dbReference type="SUPFAM" id="SSF47384">
    <property type="entry name" value="Homodimeric domain of signal transducing histidine kinase"/>
    <property type="match status" value="1"/>
</dbReference>
<gene>
    <name evidence="11" type="primary">tmoS</name>
    <name evidence="11" type="ORF">ROA7745_03820</name>
</gene>
<dbReference type="GO" id="GO:0016020">
    <property type="term" value="C:membrane"/>
    <property type="evidence" value="ECO:0007669"/>
    <property type="project" value="UniProtKB-SubCell"/>
</dbReference>
<keyword evidence="7" id="KW-0902">Two-component regulatory system</keyword>
<dbReference type="PANTHER" id="PTHR43711:SF1">
    <property type="entry name" value="HISTIDINE KINASE 1"/>
    <property type="match status" value="1"/>
</dbReference>
<accession>A0A1X7BWD9</accession>
<dbReference type="InterPro" id="IPR004358">
    <property type="entry name" value="Sig_transdc_His_kin-like_C"/>
</dbReference>
<dbReference type="InterPro" id="IPR003661">
    <property type="entry name" value="HisK_dim/P_dom"/>
</dbReference>
<proteinExistence type="predicted"/>
<comment type="subcellular location">
    <subcellularLocation>
        <location evidence="2">Membrane</location>
    </subcellularLocation>
</comment>
<evidence type="ECO:0000256" key="6">
    <source>
        <dbReference type="ARBA" id="ARBA00022777"/>
    </source>
</evidence>
<evidence type="ECO:0000256" key="8">
    <source>
        <dbReference type="SAM" id="Phobius"/>
    </source>
</evidence>
<keyword evidence="5 11" id="KW-0808">Transferase</keyword>
<evidence type="ECO:0000259" key="9">
    <source>
        <dbReference type="PROSITE" id="PS50109"/>
    </source>
</evidence>
<evidence type="ECO:0000313" key="11">
    <source>
        <dbReference type="EMBL" id="SMC13958.1"/>
    </source>
</evidence>
<feature type="domain" description="Histidine kinase" evidence="9">
    <location>
        <begin position="315"/>
        <end position="533"/>
    </location>
</feature>
<dbReference type="Gene3D" id="1.10.287.130">
    <property type="match status" value="1"/>
</dbReference>
<dbReference type="Gene3D" id="3.30.565.10">
    <property type="entry name" value="Histidine kinase-like ATPase, C-terminal domain"/>
    <property type="match status" value="1"/>
</dbReference>
<dbReference type="InterPro" id="IPR003660">
    <property type="entry name" value="HAMP_dom"/>
</dbReference>
<dbReference type="PRINTS" id="PR00344">
    <property type="entry name" value="BCTRLSENSOR"/>
</dbReference>
<dbReference type="Gene3D" id="6.10.340.10">
    <property type="match status" value="1"/>
</dbReference>
<reference evidence="11 12" key="1">
    <citation type="submission" date="2017-03" db="EMBL/GenBank/DDBJ databases">
        <authorList>
            <person name="Afonso C.L."/>
            <person name="Miller P.J."/>
            <person name="Scott M.A."/>
            <person name="Spackman E."/>
            <person name="Goraichik I."/>
            <person name="Dimitrov K.M."/>
            <person name="Suarez D.L."/>
            <person name="Swayne D.E."/>
        </authorList>
    </citation>
    <scope>NUCLEOTIDE SEQUENCE [LARGE SCALE GENOMIC DNA]</scope>
    <source>
        <strain evidence="11 12">CECT 7745</strain>
    </source>
</reference>
<dbReference type="SMART" id="SM00387">
    <property type="entry name" value="HATPase_c"/>
    <property type="match status" value="1"/>
</dbReference>
<name>A0A1X7BWD9_9RHOB</name>
<keyword evidence="8" id="KW-1133">Transmembrane helix</keyword>
<evidence type="ECO:0000256" key="2">
    <source>
        <dbReference type="ARBA" id="ARBA00004370"/>
    </source>
</evidence>
<feature type="domain" description="HAMP" evidence="10">
    <location>
        <begin position="223"/>
        <end position="275"/>
    </location>
</feature>
<dbReference type="SMART" id="SM00388">
    <property type="entry name" value="HisKA"/>
    <property type="match status" value="1"/>
</dbReference>
<dbReference type="Proteomes" id="UP000193224">
    <property type="component" value="Unassembled WGS sequence"/>
</dbReference>
<dbReference type="InterPro" id="IPR005467">
    <property type="entry name" value="His_kinase_dom"/>
</dbReference>
<dbReference type="InterPro" id="IPR036890">
    <property type="entry name" value="HATPase_C_sf"/>
</dbReference>
<feature type="transmembrane region" description="Helical" evidence="8">
    <location>
        <begin position="202"/>
        <end position="221"/>
    </location>
</feature>
<dbReference type="CDD" id="cd00075">
    <property type="entry name" value="HATPase"/>
    <property type="match status" value="1"/>
</dbReference>
<dbReference type="CDD" id="cd06225">
    <property type="entry name" value="HAMP"/>
    <property type="match status" value="1"/>
</dbReference>
<keyword evidence="12" id="KW-1185">Reference proteome</keyword>
<dbReference type="InterPro" id="IPR050736">
    <property type="entry name" value="Sensor_HK_Regulatory"/>
</dbReference>
<comment type="catalytic activity">
    <reaction evidence="1">
        <text>ATP + protein L-histidine = ADP + protein N-phospho-L-histidine.</text>
        <dbReference type="EC" id="2.7.13.3"/>
    </reaction>
</comment>
<keyword evidence="6 11" id="KW-0418">Kinase</keyword>
<dbReference type="EC" id="2.7.13.3" evidence="3"/>
<dbReference type="SUPFAM" id="SSF55874">
    <property type="entry name" value="ATPase domain of HSP90 chaperone/DNA topoisomerase II/histidine kinase"/>
    <property type="match status" value="1"/>
</dbReference>
<dbReference type="RefSeq" id="WP_085801879.1">
    <property type="nucleotide sequence ID" value="NZ_FWXB01000018.1"/>
</dbReference>
<evidence type="ECO:0000256" key="5">
    <source>
        <dbReference type="ARBA" id="ARBA00022679"/>
    </source>
</evidence>
<keyword evidence="4" id="KW-0597">Phosphoprotein</keyword>
<dbReference type="Pfam" id="PF00512">
    <property type="entry name" value="HisKA"/>
    <property type="match status" value="1"/>
</dbReference>
<dbReference type="Pfam" id="PF02518">
    <property type="entry name" value="HATPase_c"/>
    <property type="match status" value="1"/>
</dbReference>
<dbReference type="GO" id="GO:0000155">
    <property type="term" value="F:phosphorelay sensor kinase activity"/>
    <property type="evidence" value="ECO:0007669"/>
    <property type="project" value="InterPro"/>
</dbReference>
<evidence type="ECO:0000256" key="7">
    <source>
        <dbReference type="ARBA" id="ARBA00023012"/>
    </source>
</evidence>
<dbReference type="EMBL" id="FWXB01000018">
    <property type="protein sequence ID" value="SMC13958.1"/>
    <property type="molecule type" value="Genomic_DNA"/>
</dbReference>
<evidence type="ECO:0000256" key="3">
    <source>
        <dbReference type="ARBA" id="ARBA00012438"/>
    </source>
</evidence>
<dbReference type="InterPro" id="IPR003594">
    <property type="entry name" value="HATPase_dom"/>
</dbReference>
<evidence type="ECO:0000313" key="12">
    <source>
        <dbReference type="Proteomes" id="UP000193224"/>
    </source>
</evidence>
<keyword evidence="8" id="KW-0472">Membrane</keyword>
<evidence type="ECO:0000256" key="1">
    <source>
        <dbReference type="ARBA" id="ARBA00000085"/>
    </source>
</evidence>
<evidence type="ECO:0000256" key="4">
    <source>
        <dbReference type="ARBA" id="ARBA00022553"/>
    </source>
</evidence>
<protein>
    <recommendedName>
        <fullName evidence="3">histidine kinase</fullName>
        <ecNumber evidence="3">2.7.13.3</ecNumber>
    </recommendedName>
</protein>
<dbReference type="OrthoDB" id="9809766at2"/>
<dbReference type="PROSITE" id="PS50109">
    <property type="entry name" value="HIS_KIN"/>
    <property type="match status" value="1"/>
</dbReference>
<keyword evidence="8" id="KW-0812">Transmembrane</keyword>
<dbReference type="CDD" id="cd00082">
    <property type="entry name" value="HisKA"/>
    <property type="match status" value="1"/>
</dbReference>
<evidence type="ECO:0000259" key="10">
    <source>
        <dbReference type="PROSITE" id="PS50885"/>
    </source>
</evidence>
<organism evidence="11 12">
    <name type="scientific">Roseovarius aestuarii</name>
    <dbReference type="NCBI Taxonomy" id="475083"/>
    <lineage>
        <taxon>Bacteria</taxon>
        <taxon>Pseudomonadati</taxon>
        <taxon>Pseudomonadota</taxon>
        <taxon>Alphaproteobacteria</taxon>
        <taxon>Rhodobacterales</taxon>
        <taxon>Roseobacteraceae</taxon>
        <taxon>Roseovarius</taxon>
    </lineage>
</organism>
<dbReference type="InterPro" id="IPR036097">
    <property type="entry name" value="HisK_dim/P_sf"/>
</dbReference>
<dbReference type="PANTHER" id="PTHR43711">
    <property type="entry name" value="TWO-COMPONENT HISTIDINE KINASE"/>
    <property type="match status" value="1"/>
</dbReference>
<dbReference type="AlphaFoldDB" id="A0A1X7BWD9"/>